<dbReference type="Proteomes" id="UP000177912">
    <property type="component" value="Unassembled WGS sequence"/>
</dbReference>
<evidence type="ECO:0000256" key="10">
    <source>
        <dbReference type="PROSITE-ProRule" id="PRU00886"/>
    </source>
</evidence>
<dbReference type="NCBIfam" id="TIGR00888">
    <property type="entry name" value="guaA_Nterm"/>
    <property type="match status" value="1"/>
</dbReference>
<dbReference type="SUPFAM" id="SSF52317">
    <property type="entry name" value="Class I glutamine amidotransferase-like"/>
    <property type="match status" value="1"/>
</dbReference>
<organism evidence="12 13">
    <name type="scientific">Candidatus Doudnabacteria bacterium RIFCSPHIGHO2_01_FULL_43_23</name>
    <dbReference type="NCBI Taxonomy" id="1817822"/>
    <lineage>
        <taxon>Bacteria</taxon>
        <taxon>Candidatus Doudnaibacteriota</taxon>
    </lineage>
</organism>
<dbReference type="Pfam" id="PF00958">
    <property type="entry name" value="GMP_synt_C"/>
    <property type="match status" value="1"/>
</dbReference>
<dbReference type="GO" id="GO:0003921">
    <property type="term" value="F:GMP synthase activity"/>
    <property type="evidence" value="ECO:0007669"/>
    <property type="project" value="InterPro"/>
</dbReference>
<dbReference type="Pfam" id="PF01507">
    <property type="entry name" value="PAPS_reduct"/>
    <property type="match status" value="1"/>
</dbReference>
<dbReference type="GO" id="GO:0005524">
    <property type="term" value="F:ATP binding"/>
    <property type="evidence" value="ECO:0007669"/>
    <property type="project" value="UniProtKB-UniRule"/>
</dbReference>
<dbReference type="EC" id="6.3.5.2" evidence="9"/>
<dbReference type="PRINTS" id="PR00099">
    <property type="entry name" value="CPSGATASE"/>
</dbReference>
<dbReference type="SUPFAM" id="SSF52402">
    <property type="entry name" value="Adenine nucleotide alpha hydrolases-like"/>
    <property type="match status" value="1"/>
</dbReference>
<dbReference type="GO" id="GO:0005829">
    <property type="term" value="C:cytosol"/>
    <property type="evidence" value="ECO:0007669"/>
    <property type="project" value="TreeGrafter"/>
</dbReference>
<evidence type="ECO:0000313" key="12">
    <source>
        <dbReference type="EMBL" id="OGE80668.1"/>
    </source>
</evidence>
<reference evidence="12 13" key="1">
    <citation type="journal article" date="2016" name="Nat. Commun.">
        <title>Thousands of microbial genomes shed light on interconnected biogeochemical processes in an aquifer system.</title>
        <authorList>
            <person name="Anantharaman K."/>
            <person name="Brown C.T."/>
            <person name="Hug L.A."/>
            <person name="Sharon I."/>
            <person name="Castelle C.J."/>
            <person name="Probst A.J."/>
            <person name="Thomas B.C."/>
            <person name="Singh A."/>
            <person name="Wilkins M.J."/>
            <person name="Karaoz U."/>
            <person name="Brodie E.L."/>
            <person name="Williams K.H."/>
            <person name="Hubbard S.S."/>
            <person name="Banfield J.F."/>
        </authorList>
    </citation>
    <scope>NUCLEOTIDE SEQUENCE [LARGE SCALE GENOMIC DNA]</scope>
</reference>
<dbReference type="NCBIfam" id="NF000848">
    <property type="entry name" value="PRK00074.1"/>
    <property type="match status" value="1"/>
</dbReference>
<sequence length="524" mass="57717">MINVLDFGSQYSHLIVRRIRELGVHAELVPHNTPLAQLKKSDGIILSGGPQNLSDKSALRVNRAIFNLGVPILGICYGLQLIAYELGGMVRASGKREYGPTDVTLTKTTGIFAGLAPAQKTWMSHGDQVVRLPKGFIQTAKSKNCLNVAIAHQSKAIYGIQFHPEVAHTTNGQKILRKFVSITKAKKSWSMKGFVKNSIEQIKKQVGLDQVICALSGGVDSAVAATLVHKAIGNNLTCLYVDTGLMRQGETTQIIKTFRDHKKIKLKVIKAENEFLKALAGVTDPEKKRKTIGELFIRIFEREARKIYPSPGLRLPSPARREGNNVTSTKWLVQGTLYTDAISSGVSIGKTAAVIKSHHNVGGLPKKLGFKLIEPLRELYKDEVRKVGKILGLPEEITQRQPFPGPGLAVRIIGAVTKEKLDLLRSADAIVREEIKNAKLPTIQQYFAVLPDIRSVGVQGDARTYGHPIIVRAIDTADYMTAHWSKIPYNVLEKISVRITNEVKGINRVAYDITSKPPGTVEWE</sequence>
<proteinExistence type="inferred from homology"/>
<evidence type="ECO:0000256" key="1">
    <source>
        <dbReference type="ARBA" id="ARBA00002332"/>
    </source>
</evidence>
<evidence type="ECO:0000256" key="3">
    <source>
        <dbReference type="ARBA" id="ARBA00022598"/>
    </source>
</evidence>
<dbReference type="Gene3D" id="3.40.50.880">
    <property type="match status" value="1"/>
</dbReference>
<feature type="binding site" evidence="10">
    <location>
        <begin position="216"/>
        <end position="222"/>
    </location>
    <ligand>
        <name>ATP</name>
        <dbReference type="ChEBI" id="CHEBI:30616"/>
    </ligand>
</feature>
<keyword evidence="6 9" id="KW-0658">Purine biosynthesis</keyword>
<evidence type="ECO:0000259" key="11">
    <source>
        <dbReference type="PROSITE" id="PS51553"/>
    </source>
</evidence>
<name>A0A1F5NSQ5_9BACT</name>
<comment type="subunit">
    <text evidence="9">Homodimer.</text>
</comment>
<dbReference type="InterPro" id="IPR017926">
    <property type="entry name" value="GATASE"/>
</dbReference>
<dbReference type="Gene3D" id="3.40.50.620">
    <property type="entry name" value="HUPs"/>
    <property type="match status" value="1"/>
</dbReference>
<evidence type="ECO:0000256" key="4">
    <source>
        <dbReference type="ARBA" id="ARBA00022741"/>
    </source>
</evidence>
<dbReference type="Pfam" id="PF00117">
    <property type="entry name" value="GATase"/>
    <property type="match status" value="1"/>
</dbReference>
<evidence type="ECO:0000256" key="7">
    <source>
        <dbReference type="ARBA" id="ARBA00022840"/>
    </source>
</evidence>
<dbReference type="PRINTS" id="PR00097">
    <property type="entry name" value="ANTSNTHASEII"/>
</dbReference>
<comment type="pathway">
    <text evidence="2 9">Purine metabolism; GMP biosynthesis; GMP from XMP (L-Gln route): step 1/1.</text>
</comment>
<feature type="active site" description="Nucleophile" evidence="9">
    <location>
        <position position="76"/>
    </location>
</feature>
<dbReference type="PANTHER" id="PTHR11922">
    <property type="entry name" value="GMP SYNTHASE-RELATED"/>
    <property type="match status" value="1"/>
</dbReference>
<dbReference type="InterPro" id="IPR029062">
    <property type="entry name" value="Class_I_gatase-like"/>
</dbReference>
<dbReference type="InterPro" id="IPR004739">
    <property type="entry name" value="GMP_synth_GATase"/>
</dbReference>
<evidence type="ECO:0000256" key="2">
    <source>
        <dbReference type="ARBA" id="ARBA00005153"/>
    </source>
</evidence>
<evidence type="ECO:0000256" key="5">
    <source>
        <dbReference type="ARBA" id="ARBA00022749"/>
    </source>
</evidence>
<comment type="function">
    <text evidence="1 9">Catalyzes the synthesis of GMP from XMP.</text>
</comment>
<evidence type="ECO:0000313" key="13">
    <source>
        <dbReference type="Proteomes" id="UP000177912"/>
    </source>
</evidence>
<feature type="active site" evidence="9">
    <location>
        <position position="163"/>
    </location>
</feature>
<dbReference type="FunFam" id="3.30.300.10:FF:000002">
    <property type="entry name" value="GMP synthase [glutamine-hydrolyzing]"/>
    <property type="match status" value="1"/>
</dbReference>
<evidence type="ECO:0000256" key="8">
    <source>
        <dbReference type="ARBA" id="ARBA00022962"/>
    </source>
</evidence>
<feature type="active site" evidence="9">
    <location>
        <position position="165"/>
    </location>
</feature>
<keyword evidence="8 9" id="KW-0315">Glutamine amidotransferase</keyword>
<dbReference type="UniPathway" id="UPA00189">
    <property type="reaction ID" value="UER00296"/>
</dbReference>
<dbReference type="NCBIfam" id="TIGR00884">
    <property type="entry name" value="guaA_Cterm"/>
    <property type="match status" value="1"/>
</dbReference>
<dbReference type="FunFam" id="3.40.50.620:FF:000001">
    <property type="entry name" value="GMP synthase [glutamine-hydrolyzing]"/>
    <property type="match status" value="1"/>
</dbReference>
<dbReference type="PANTHER" id="PTHR11922:SF2">
    <property type="entry name" value="GMP SYNTHASE [GLUTAMINE-HYDROLYZING]"/>
    <property type="match status" value="1"/>
</dbReference>
<dbReference type="AlphaFoldDB" id="A0A1F5NSQ5"/>
<keyword evidence="4 9" id="KW-0547">Nucleotide-binding</keyword>
<dbReference type="FunFam" id="3.40.50.880:FF:000047">
    <property type="entry name" value="GMP synthase [glutamine-hydrolyzing] subunit A"/>
    <property type="match status" value="1"/>
</dbReference>
<dbReference type="InterPro" id="IPR014729">
    <property type="entry name" value="Rossmann-like_a/b/a_fold"/>
</dbReference>
<dbReference type="InterPro" id="IPR025777">
    <property type="entry name" value="GMPS_ATP_PPase_dom"/>
</dbReference>
<evidence type="ECO:0000256" key="6">
    <source>
        <dbReference type="ARBA" id="ARBA00022755"/>
    </source>
</evidence>
<dbReference type="STRING" id="1817822.A2826_00445"/>
<evidence type="ECO:0000256" key="9">
    <source>
        <dbReference type="HAMAP-Rule" id="MF_00344"/>
    </source>
</evidence>
<dbReference type="Gene3D" id="3.30.300.10">
    <property type="match status" value="1"/>
</dbReference>
<dbReference type="PRINTS" id="PR00096">
    <property type="entry name" value="GATASE"/>
</dbReference>
<dbReference type="HAMAP" id="MF_00344">
    <property type="entry name" value="GMP_synthase"/>
    <property type="match status" value="1"/>
</dbReference>
<dbReference type="PROSITE" id="PS51553">
    <property type="entry name" value="GMPS_ATP_PPASE"/>
    <property type="match status" value="1"/>
</dbReference>
<gene>
    <name evidence="9" type="primary">guaA</name>
    <name evidence="12" type="ORF">A2826_00445</name>
</gene>
<dbReference type="InterPro" id="IPR002500">
    <property type="entry name" value="PAPS_reduct_dom"/>
</dbReference>
<keyword evidence="3 9" id="KW-0436">Ligase</keyword>
<dbReference type="InterPro" id="IPR022955">
    <property type="entry name" value="GMP_synthase"/>
</dbReference>
<keyword evidence="5 9" id="KW-0332">GMP biosynthesis</keyword>
<dbReference type="CDD" id="cd01742">
    <property type="entry name" value="GATase1_GMP_Synthase"/>
    <property type="match status" value="1"/>
</dbReference>
<keyword evidence="7 9" id="KW-0067">ATP-binding</keyword>
<protein>
    <recommendedName>
        <fullName evidence="9">GMP synthase [glutamine-hydrolyzing]</fullName>
        <ecNumber evidence="9">6.3.5.2</ecNumber>
    </recommendedName>
    <alternativeName>
        <fullName evidence="9">GMP synthetase</fullName>
    </alternativeName>
    <alternativeName>
        <fullName evidence="9">Glutamine amidotransferase</fullName>
    </alternativeName>
</protein>
<dbReference type="CDD" id="cd01997">
    <property type="entry name" value="GMP_synthase_C"/>
    <property type="match status" value="1"/>
</dbReference>
<dbReference type="EMBL" id="MFEI01000021">
    <property type="protein sequence ID" value="OGE80668.1"/>
    <property type="molecule type" value="Genomic_DNA"/>
</dbReference>
<feature type="domain" description="GMPS ATP-PPase" evidence="11">
    <location>
        <begin position="189"/>
        <end position="400"/>
    </location>
</feature>
<comment type="caution">
    <text evidence="12">The sequence shown here is derived from an EMBL/GenBank/DDBJ whole genome shotgun (WGS) entry which is preliminary data.</text>
</comment>
<dbReference type="SUPFAM" id="SSF54810">
    <property type="entry name" value="GMP synthetase C-terminal dimerisation domain"/>
    <property type="match status" value="1"/>
</dbReference>
<accession>A0A1F5NSQ5</accession>
<comment type="catalytic activity">
    <reaction evidence="9">
        <text>XMP + L-glutamine + ATP + H2O = GMP + L-glutamate + AMP + diphosphate + 2 H(+)</text>
        <dbReference type="Rhea" id="RHEA:11680"/>
        <dbReference type="ChEBI" id="CHEBI:15377"/>
        <dbReference type="ChEBI" id="CHEBI:15378"/>
        <dbReference type="ChEBI" id="CHEBI:29985"/>
        <dbReference type="ChEBI" id="CHEBI:30616"/>
        <dbReference type="ChEBI" id="CHEBI:33019"/>
        <dbReference type="ChEBI" id="CHEBI:57464"/>
        <dbReference type="ChEBI" id="CHEBI:58115"/>
        <dbReference type="ChEBI" id="CHEBI:58359"/>
        <dbReference type="ChEBI" id="CHEBI:456215"/>
        <dbReference type="EC" id="6.3.5.2"/>
    </reaction>
</comment>
<dbReference type="PROSITE" id="PS51273">
    <property type="entry name" value="GATASE_TYPE_1"/>
    <property type="match status" value="1"/>
</dbReference>
<dbReference type="InterPro" id="IPR001674">
    <property type="entry name" value="GMP_synth_C"/>
</dbReference>